<feature type="binding site" evidence="6">
    <location>
        <position position="201"/>
    </location>
    <ligand>
        <name>Zn(2+)</name>
        <dbReference type="ChEBI" id="CHEBI:29105"/>
    </ligand>
</feature>
<dbReference type="CDD" id="cd20491">
    <property type="entry name" value="cupin_KduI_C"/>
    <property type="match status" value="1"/>
</dbReference>
<dbReference type="PANTHER" id="PTHR38461">
    <property type="entry name" value="4-DEOXY-L-THREO-5-HEXOSULOSE-URONATE KETOL-ISOMERASE"/>
    <property type="match status" value="1"/>
</dbReference>
<dbReference type="NCBIfam" id="NF002091">
    <property type="entry name" value="PRK00924.1"/>
    <property type="match status" value="1"/>
</dbReference>
<organism evidence="7 8">
    <name type="scientific">Hominilimicola fabiformis</name>
    <dbReference type="NCBI Taxonomy" id="2885356"/>
    <lineage>
        <taxon>Bacteria</taxon>
        <taxon>Bacillati</taxon>
        <taxon>Bacillota</taxon>
        <taxon>Clostridia</taxon>
        <taxon>Eubacteriales</taxon>
        <taxon>Oscillospiraceae</taxon>
        <taxon>Hominilimicola</taxon>
    </lineage>
</organism>
<evidence type="ECO:0000313" key="7">
    <source>
        <dbReference type="EMBL" id="MCC2211514.1"/>
    </source>
</evidence>
<comment type="cofactor">
    <cofactor evidence="6">
        <name>Zn(2+)</name>
        <dbReference type="ChEBI" id="CHEBI:29105"/>
    </cofactor>
    <text evidence="6">Binds 1 zinc ion per subunit.</text>
</comment>
<dbReference type="GO" id="GO:0008697">
    <property type="term" value="F:4-deoxy-L-threo-5-hexosulose-uronate ketol-isomerase activity"/>
    <property type="evidence" value="ECO:0007669"/>
    <property type="project" value="UniProtKB-UniRule"/>
</dbReference>
<dbReference type="GO" id="GO:0019698">
    <property type="term" value="P:D-galacturonate catabolic process"/>
    <property type="evidence" value="ECO:0007669"/>
    <property type="project" value="TreeGrafter"/>
</dbReference>
<comment type="caution">
    <text evidence="7">The sequence shown here is derived from an EMBL/GenBank/DDBJ whole genome shotgun (WGS) entry which is preliminary data.</text>
</comment>
<protein>
    <recommendedName>
        <fullName evidence="6">4-deoxy-L-threo-5-hexosulose-uronate ketol-isomerase</fullName>
        <ecNumber evidence="6">5.3.1.17</ecNumber>
    </recommendedName>
    <alternativeName>
        <fullName evidence="6">5-keto-4-deoxyuronate isomerase</fullName>
    </alternativeName>
    <alternativeName>
        <fullName evidence="6">DKI isomerase</fullName>
    </alternativeName>
</protein>
<dbReference type="PANTHER" id="PTHR38461:SF1">
    <property type="entry name" value="4-DEOXY-L-THREO-5-HEXOSULOSE-URONATE KETOL-ISOMERASE"/>
    <property type="match status" value="1"/>
</dbReference>
<feature type="binding site" evidence="6">
    <location>
        <position position="243"/>
    </location>
    <ligand>
        <name>Zn(2+)</name>
        <dbReference type="ChEBI" id="CHEBI:29105"/>
    </ligand>
</feature>
<dbReference type="InterPro" id="IPR007045">
    <property type="entry name" value="KduI"/>
</dbReference>
<feature type="binding site" evidence="6">
    <location>
        <position position="196"/>
    </location>
    <ligand>
        <name>Zn(2+)</name>
        <dbReference type="ChEBI" id="CHEBI:29105"/>
    </ligand>
</feature>
<accession>A0AAE3E0L3</accession>
<dbReference type="PIRSF" id="PIRSF006625">
    <property type="entry name" value="KduI"/>
    <property type="match status" value="1"/>
</dbReference>
<comment type="function">
    <text evidence="6">Catalyzes the isomerization of 5-dehydro-4-deoxy-D-glucuronate to 3-deoxy-D-glycero-2,5-hexodiulosonate.</text>
</comment>
<reference evidence="7 8" key="1">
    <citation type="submission" date="2021-10" db="EMBL/GenBank/DDBJ databases">
        <title>Anaerobic single-cell dispensing facilitates the cultivation of human gut bacteria.</title>
        <authorList>
            <person name="Afrizal A."/>
        </authorList>
    </citation>
    <scope>NUCLEOTIDE SEQUENCE [LARGE SCALE GENOMIC DNA]</scope>
    <source>
        <strain evidence="7 8">CLA-AA-H232</strain>
    </source>
</reference>
<dbReference type="HAMAP" id="MF_00687">
    <property type="entry name" value="KduI"/>
    <property type="match status" value="1"/>
</dbReference>
<proteinExistence type="inferred from homology"/>
<evidence type="ECO:0000256" key="5">
    <source>
        <dbReference type="ARBA" id="ARBA00023235"/>
    </source>
</evidence>
<gene>
    <name evidence="6 7" type="primary">kduI</name>
    <name evidence="7" type="ORF">LKE05_12030</name>
</gene>
<keyword evidence="4 6" id="KW-0862">Zinc</keyword>
<dbReference type="GO" id="GO:0045490">
    <property type="term" value="P:pectin catabolic process"/>
    <property type="evidence" value="ECO:0007669"/>
    <property type="project" value="UniProtKB-UniRule"/>
</dbReference>
<evidence type="ECO:0000256" key="2">
    <source>
        <dbReference type="ARBA" id="ARBA00008086"/>
    </source>
</evidence>
<dbReference type="Pfam" id="PF04962">
    <property type="entry name" value="KduI"/>
    <property type="match status" value="1"/>
</dbReference>
<dbReference type="GO" id="GO:0042840">
    <property type="term" value="P:D-glucuronate catabolic process"/>
    <property type="evidence" value="ECO:0007669"/>
    <property type="project" value="TreeGrafter"/>
</dbReference>
<dbReference type="SUPFAM" id="SSF51182">
    <property type="entry name" value="RmlC-like cupins"/>
    <property type="match status" value="1"/>
</dbReference>
<keyword evidence="3 6" id="KW-0479">Metal-binding</keyword>
<feature type="binding site" evidence="6">
    <location>
        <position position="194"/>
    </location>
    <ligand>
        <name>Zn(2+)</name>
        <dbReference type="ChEBI" id="CHEBI:29105"/>
    </ligand>
</feature>
<name>A0AAE3E0L3_9FIRM</name>
<evidence type="ECO:0000256" key="6">
    <source>
        <dbReference type="HAMAP-Rule" id="MF_00687"/>
    </source>
</evidence>
<dbReference type="InterPro" id="IPR014710">
    <property type="entry name" value="RmlC-like_jellyroll"/>
</dbReference>
<dbReference type="InterPro" id="IPR027449">
    <property type="entry name" value="KduI_N"/>
</dbReference>
<dbReference type="EC" id="5.3.1.17" evidence="6"/>
<dbReference type="CDD" id="cd20294">
    <property type="entry name" value="cupin_KduI_N"/>
    <property type="match status" value="1"/>
</dbReference>
<comment type="similarity">
    <text evidence="2 6">Belongs to the KduI family.</text>
</comment>
<dbReference type="InterPro" id="IPR011051">
    <property type="entry name" value="RmlC_Cupin_sf"/>
</dbReference>
<keyword evidence="8" id="KW-1185">Reference proteome</keyword>
<dbReference type="Gene3D" id="2.60.120.520">
    <property type="entry name" value="pectin degrading enzyme 5-keto 4- deoxyuronate isomerase, domain 1"/>
    <property type="match status" value="1"/>
</dbReference>
<comment type="pathway">
    <text evidence="6">Glycan metabolism; pectin degradation; 2-dehydro-3-deoxy-D-gluconate from pectin: step 4/5.</text>
</comment>
<comment type="catalytic activity">
    <reaction evidence="1 6">
        <text>5-dehydro-4-deoxy-D-glucuronate = 3-deoxy-D-glycero-2,5-hexodiulosonate</text>
        <dbReference type="Rhea" id="RHEA:23896"/>
        <dbReference type="ChEBI" id="CHEBI:17117"/>
        <dbReference type="ChEBI" id="CHEBI:29071"/>
        <dbReference type="EC" id="5.3.1.17"/>
    </reaction>
</comment>
<dbReference type="GO" id="GO:0008270">
    <property type="term" value="F:zinc ion binding"/>
    <property type="evidence" value="ECO:0007669"/>
    <property type="project" value="UniProtKB-UniRule"/>
</dbReference>
<dbReference type="Gene3D" id="2.60.120.10">
    <property type="entry name" value="Jelly Rolls"/>
    <property type="match status" value="1"/>
</dbReference>
<evidence type="ECO:0000256" key="4">
    <source>
        <dbReference type="ARBA" id="ARBA00022833"/>
    </source>
</evidence>
<dbReference type="InterPro" id="IPR021120">
    <property type="entry name" value="KduI/IolB_isomerase"/>
</dbReference>
<sequence length="276" mass="31674">MEIRSASNPKDVKNYTTERLREEFHIAKLFTKDNIRMVYSHIDRIITAGIMPVYSELKLEAGKELAADYFLQRREMGCINIGGKGIITVDGTEYEMNPRDGIYIGMGNKDISFKCVDIENPPKFYVSSCPAHTSYPVVKIDITKAKKVPCGSKEDCNKRVINQYIHPEVMQSCQLAMGLTMLDVGSNWNTMPCHTHDRRMEVYLYLDMDENDAVFHMMGEPDETRHIIMHNEEAVISPSWSIHTGVGTKNYSFIWAMCGENQEFDDMDFIETKDLK</sequence>
<dbReference type="Proteomes" id="UP001198242">
    <property type="component" value="Unassembled WGS sequence"/>
</dbReference>
<keyword evidence="5 6" id="KW-0413">Isomerase</keyword>
<dbReference type="AlphaFoldDB" id="A0AAE3E0L3"/>
<evidence type="ECO:0000256" key="1">
    <source>
        <dbReference type="ARBA" id="ARBA00000552"/>
    </source>
</evidence>
<evidence type="ECO:0000313" key="8">
    <source>
        <dbReference type="Proteomes" id="UP001198242"/>
    </source>
</evidence>
<dbReference type="EMBL" id="JAJEQM010000018">
    <property type="protein sequence ID" value="MCC2211514.1"/>
    <property type="molecule type" value="Genomic_DNA"/>
</dbReference>
<evidence type="ECO:0000256" key="3">
    <source>
        <dbReference type="ARBA" id="ARBA00022723"/>
    </source>
</evidence>
<dbReference type="RefSeq" id="WP_118445686.1">
    <property type="nucleotide sequence ID" value="NZ_JAJEQM010000018.1"/>
</dbReference>